<evidence type="ECO:0000313" key="2">
    <source>
        <dbReference type="EMBL" id="KIL56349.1"/>
    </source>
</evidence>
<feature type="region of interest" description="Disordered" evidence="1">
    <location>
        <begin position="1"/>
        <end position="37"/>
    </location>
</feature>
<feature type="compositionally biased region" description="Polar residues" evidence="1">
    <location>
        <begin position="99"/>
        <end position="111"/>
    </location>
</feature>
<dbReference type="Proteomes" id="UP000054549">
    <property type="component" value="Unassembled WGS sequence"/>
</dbReference>
<gene>
    <name evidence="2" type="ORF">M378DRAFT_17161</name>
</gene>
<dbReference type="AlphaFoldDB" id="A0A0C2SQT4"/>
<proteinExistence type="predicted"/>
<dbReference type="InParanoid" id="A0A0C2SQT4"/>
<feature type="compositionally biased region" description="Polar residues" evidence="1">
    <location>
        <begin position="133"/>
        <end position="148"/>
    </location>
</feature>
<feature type="region of interest" description="Disordered" evidence="1">
    <location>
        <begin position="96"/>
        <end position="176"/>
    </location>
</feature>
<evidence type="ECO:0000256" key="1">
    <source>
        <dbReference type="SAM" id="MobiDB-lite"/>
    </source>
</evidence>
<protein>
    <submittedName>
        <fullName evidence="2">Uncharacterized protein</fullName>
    </submittedName>
</protein>
<sequence length="176" mass="18280">MSHPESNSTIPSTNTLTNPSAESASGNPVDEFTDHDEDVILEVTRQCELILEQYRRGEITRTDATISLVTAIPGSAEPEAPGYDALVQFLASLEEDSASTRTASKRGQQGLTGAVGGPNGTSGEPASELAANAAQSSSQPKGQASHTVVLTLAHSPAGETSEPKRVKLDDSHLAQG</sequence>
<feature type="compositionally biased region" description="Basic and acidic residues" evidence="1">
    <location>
        <begin position="161"/>
        <end position="176"/>
    </location>
</feature>
<reference evidence="2 3" key="1">
    <citation type="submission" date="2014-04" db="EMBL/GenBank/DDBJ databases">
        <title>Evolutionary Origins and Diversification of the Mycorrhizal Mutualists.</title>
        <authorList>
            <consortium name="DOE Joint Genome Institute"/>
            <consortium name="Mycorrhizal Genomics Consortium"/>
            <person name="Kohler A."/>
            <person name="Kuo A."/>
            <person name="Nagy L.G."/>
            <person name="Floudas D."/>
            <person name="Copeland A."/>
            <person name="Barry K.W."/>
            <person name="Cichocki N."/>
            <person name="Veneault-Fourrey C."/>
            <person name="LaButti K."/>
            <person name="Lindquist E.A."/>
            <person name="Lipzen A."/>
            <person name="Lundell T."/>
            <person name="Morin E."/>
            <person name="Murat C."/>
            <person name="Riley R."/>
            <person name="Ohm R."/>
            <person name="Sun H."/>
            <person name="Tunlid A."/>
            <person name="Henrissat B."/>
            <person name="Grigoriev I.V."/>
            <person name="Hibbett D.S."/>
            <person name="Martin F."/>
        </authorList>
    </citation>
    <scope>NUCLEOTIDE SEQUENCE [LARGE SCALE GENOMIC DNA]</scope>
    <source>
        <strain evidence="2 3">Koide BX008</strain>
    </source>
</reference>
<feature type="compositionally biased region" description="Polar residues" evidence="1">
    <location>
        <begin position="1"/>
        <end position="26"/>
    </location>
</feature>
<dbReference type="EMBL" id="KN818428">
    <property type="protein sequence ID" value="KIL56349.1"/>
    <property type="molecule type" value="Genomic_DNA"/>
</dbReference>
<evidence type="ECO:0000313" key="3">
    <source>
        <dbReference type="Proteomes" id="UP000054549"/>
    </source>
</evidence>
<keyword evidence="3" id="KW-1185">Reference proteome</keyword>
<dbReference type="HOGENOM" id="CLU_1524742_0_0_1"/>
<name>A0A0C2SQT4_AMAMK</name>
<organism evidence="2 3">
    <name type="scientific">Amanita muscaria (strain Koide BX008)</name>
    <dbReference type="NCBI Taxonomy" id="946122"/>
    <lineage>
        <taxon>Eukaryota</taxon>
        <taxon>Fungi</taxon>
        <taxon>Dikarya</taxon>
        <taxon>Basidiomycota</taxon>
        <taxon>Agaricomycotina</taxon>
        <taxon>Agaricomycetes</taxon>
        <taxon>Agaricomycetidae</taxon>
        <taxon>Agaricales</taxon>
        <taxon>Pluteineae</taxon>
        <taxon>Amanitaceae</taxon>
        <taxon>Amanita</taxon>
    </lineage>
</organism>
<accession>A0A0C2SQT4</accession>